<evidence type="ECO:0000313" key="1">
    <source>
        <dbReference type="EMBL" id="KAI8014799.1"/>
    </source>
</evidence>
<dbReference type="Proteomes" id="UP001060215">
    <property type="component" value="Chromosome 4"/>
</dbReference>
<organism evidence="1 2">
    <name type="scientific">Camellia lanceoleosa</name>
    <dbReference type="NCBI Taxonomy" id="1840588"/>
    <lineage>
        <taxon>Eukaryota</taxon>
        <taxon>Viridiplantae</taxon>
        <taxon>Streptophyta</taxon>
        <taxon>Embryophyta</taxon>
        <taxon>Tracheophyta</taxon>
        <taxon>Spermatophyta</taxon>
        <taxon>Magnoliopsida</taxon>
        <taxon>eudicotyledons</taxon>
        <taxon>Gunneridae</taxon>
        <taxon>Pentapetalae</taxon>
        <taxon>asterids</taxon>
        <taxon>Ericales</taxon>
        <taxon>Theaceae</taxon>
        <taxon>Camellia</taxon>
    </lineage>
</organism>
<gene>
    <name evidence="1" type="ORF">LOK49_LG05G00891</name>
</gene>
<protein>
    <submittedName>
        <fullName evidence="1">Ubiquitin carboxyl-terminal hydrolase 7</fullName>
    </submittedName>
</protein>
<name>A0ACC0HQ37_9ERIC</name>
<keyword evidence="2" id="KW-1185">Reference proteome</keyword>
<evidence type="ECO:0000313" key="2">
    <source>
        <dbReference type="Proteomes" id="UP001060215"/>
    </source>
</evidence>
<accession>A0ACC0HQ37</accession>
<keyword evidence="1" id="KW-0378">Hydrolase</keyword>
<sequence length="70" mass="7892">MVKAILFNLASKVLDKLLFSIGGRDMVHYEESGEESSEMESVYALKCYISHEVNHLHKGLKHISAIAELM</sequence>
<comment type="caution">
    <text evidence="1">The sequence shown here is derived from an EMBL/GenBank/DDBJ whole genome shotgun (WGS) entry which is preliminary data.</text>
</comment>
<reference evidence="1 2" key="1">
    <citation type="journal article" date="2022" name="Plant J.">
        <title>Chromosome-level genome of Camellia lanceoleosa provides a valuable resource for understanding genome evolution and self-incompatibility.</title>
        <authorList>
            <person name="Gong W."/>
            <person name="Xiao S."/>
            <person name="Wang L."/>
            <person name="Liao Z."/>
            <person name="Chang Y."/>
            <person name="Mo W."/>
            <person name="Hu G."/>
            <person name="Li W."/>
            <person name="Zhao G."/>
            <person name="Zhu H."/>
            <person name="Hu X."/>
            <person name="Ji K."/>
            <person name="Xiang X."/>
            <person name="Song Q."/>
            <person name="Yuan D."/>
            <person name="Jin S."/>
            <person name="Zhang L."/>
        </authorList>
    </citation>
    <scope>NUCLEOTIDE SEQUENCE [LARGE SCALE GENOMIC DNA]</scope>
    <source>
        <strain evidence="1">SQ_2022a</strain>
    </source>
</reference>
<dbReference type="EMBL" id="CM045761">
    <property type="protein sequence ID" value="KAI8014799.1"/>
    <property type="molecule type" value="Genomic_DNA"/>
</dbReference>
<proteinExistence type="predicted"/>